<sequence length="49" mass="5772">MKRNPFTFFDIFPDFRIFIIFFLSFIHYNMIKGSNGIIDACLHAVRGIS</sequence>
<dbReference type="AlphaFoldDB" id="C0FPS7"/>
<reference evidence="2 3" key="1">
    <citation type="submission" date="2009-02" db="EMBL/GenBank/DDBJ databases">
        <authorList>
            <person name="Fulton L."/>
            <person name="Clifton S."/>
            <person name="Fulton B."/>
            <person name="Xu J."/>
            <person name="Minx P."/>
            <person name="Pepin K.H."/>
            <person name="Johnson M."/>
            <person name="Bhonagiri V."/>
            <person name="Nash W.E."/>
            <person name="Mardis E.R."/>
            <person name="Wilson R.K."/>
        </authorList>
    </citation>
    <scope>NUCLEOTIDE SEQUENCE [LARGE SCALE GENOMIC DNA]</scope>
    <source>
        <strain evidence="2 3">DSM 16841</strain>
    </source>
</reference>
<name>C0FPS7_9FIRM</name>
<reference evidence="2 3" key="2">
    <citation type="submission" date="2009-03" db="EMBL/GenBank/DDBJ databases">
        <title>Draft genome sequence of Roseburia inulinivorans (DSM 16841).</title>
        <authorList>
            <person name="Sudarsanam P."/>
            <person name="Ley R."/>
            <person name="Guruge J."/>
            <person name="Turnbaugh P.J."/>
            <person name="Mahowald M."/>
            <person name="Liep D."/>
            <person name="Gordon J."/>
        </authorList>
    </citation>
    <scope>NUCLEOTIDE SEQUENCE [LARGE SCALE GENOMIC DNA]</scope>
    <source>
        <strain evidence="2 3">DSM 16841</strain>
    </source>
</reference>
<keyword evidence="1" id="KW-1133">Transmembrane helix</keyword>
<dbReference type="EMBL" id="ACFY01000032">
    <property type="protein sequence ID" value="EEG95407.1"/>
    <property type="molecule type" value="Genomic_DNA"/>
</dbReference>
<accession>C0FPS7</accession>
<keyword evidence="1" id="KW-0472">Membrane</keyword>
<dbReference type="Proteomes" id="UP000003561">
    <property type="component" value="Unassembled WGS sequence"/>
</dbReference>
<comment type="caution">
    <text evidence="2">The sequence shown here is derived from an EMBL/GenBank/DDBJ whole genome shotgun (WGS) entry which is preliminary data.</text>
</comment>
<evidence type="ECO:0000313" key="2">
    <source>
        <dbReference type="EMBL" id="EEG95407.1"/>
    </source>
</evidence>
<gene>
    <name evidence="2" type="ORF">ROSEINA2194_00730</name>
</gene>
<keyword evidence="1" id="KW-0812">Transmembrane</keyword>
<organism evidence="2 3">
    <name type="scientific">Roseburia inulinivorans DSM 16841</name>
    <dbReference type="NCBI Taxonomy" id="622312"/>
    <lineage>
        <taxon>Bacteria</taxon>
        <taxon>Bacillati</taxon>
        <taxon>Bacillota</taxon>
        <taxon>Clostridia</taxon>
        <taxon>Lachnospirales</taxon>
        <taxon>Lachnospiraceae</taxon>
        <taxon>Roseburia</taxon>
    </lineage>
</organism>
<evidence type="ECO:0000313" key="3">
    <source>
        <dbReference type="Proteomes" id="UP000003561"/>
    </source>
</evidence>
<evidence type="ECO:0000256" key="1">
    <source>
        <dbReference type="SAM" id="Phobius"/>
    </source>
</evidence>
<protein>
    <submittedName>
        <fullName evidence="2">Uncharacterized protein</fullName>
    </submittedName>
</protein>
<proteinExistence type="predicted"/>
<feature type="transmembrane region" description="Helical" evidence="1">
    <location>
        <begin position="6"/>
        <end position="26"/>
    </location>
</feature>